<dbReference type="AlphaFoldDB" id="A0A0K1JPN9"/>
<dbReference type="EMBL" id="CP011112">
    <property type="protein sequence ID" value="AKU18679.1"/>
    <property type="molecule type" value="Genomic_DNA"/>
</dbReference>
<dbReference type="RefSeq" id="WP_052596586.1">
    <property type="nucleotide sequence ID" value="NZ_CP011112.1"/>
</dbReference>
<comment type="similarity">
    <text evidence="1">Belongs to the UPF0098 family.</text>
</comment>
<dbReference type="PANTHER" id="PTHR30289:SF1">
    <property type="entry name" value="PEBP (PHOSPHATIDYLETHANOLAMINE-BINDING PROTEIN) FAMILY PROTEIN"/>
    <property type="match status" value="1"/>
</dbReference>
<dbReference type="Pfam" id="PF01161">
    <property type="entry name" value="PBP"/>
    <property type="match status" value="1"/>
</dbReference>
<protein>
    <submittedName>
        <fullName evidence="3">PEBP family protein</fullName>
    </submittedName>
</protein>
<dbReference type="NCBIfam" id="TIGR00481">
    <property type="entry name" value="YbhB/YbcL family Raf kinase inhibitor-like protein"/>
    <property type="match status" value="1"/>
</dbReference>
<dbReference type="PANTHER" id="PTHR30289">
    <property type="entry name" value="UNCHARACTERIZED PROTEIN YBCL-RELATED"/>
    <property type="match status" value="1"/>
</dbReference>
<dbReference type="InterPro" id="IPR008914">
    <property type="entry name" value="PEBP"/>
</dbReference>
<gene>
    <name evidence="3" type="ORF">VV02_06110</name>
</gene>
<evidence type="ECO:0000256" key="2">
    <source>
        <dbReference type="SAM" id="MobiDB-lite"/>
    </source>
</evidence>
<dbReference type="SUPFAM" id="SSF49777">
    <property type="entry name" value="PEBP-like"/>
    <property type="match status" value="1"/>
</dbReference>
<dbReference type="InterPro" id="IPR005247">
    <property type="entry name" value="YbhB_YbcL/LppC-like"/>
</dbReference>
<proteinExistence type="inferred from homology"/>
<dbReference type="CDD" id="cd00865">
    <property type="entry name" value="PEBP_bact_arch"/>
    <property type="match status" value="1"/>
</dbReference>
<evidence type="ECO:0000256" key="1">
    <source>
        <dbReference type="ARBA" id="ARBA00007120"/>
    </source>
</evidence>
<name>A0A0K1JPN9_9MICO</name>
<dbReference type="Gene3D" id="3.90.280.10">
    <property type="entry name" value="PEBP-like"/>
    <property type="match status" value="1"/>
</dbReference>
<evidence type="ECO:0000313" key="3">
    <source>
        <dbReference type="EMBL" id="AKU18679.1"/>
    </source>
</evidence>
<feature type="region of interest" description="Disordered" evidence="2">
    <location>
        <begin position="36"/>
        <end position="56"/>
    </location>
</feature>
<sequence length="179" mass="18627">MNLDRPLAPNPNDLHPAPATFVVTSTDLVDGQAMPAAQVASSAGGENRSPQLSWSGAPAETQSYVVTCFDPDAPTFSGFWHWLAGDIPATVTELAADAGAEGGAGLPEGAVQLRNDGGANAYMGAAPPPGDRVHRYIFTVHALNEADLELESDDAAAFVSFAALDCEIARATLTVTYQR</sequence>
<organism evidence="3 4">
    <name type="scientific">Luteipulveratus mongoliensis</name>
    <dbReference type="NCBI Taxonomy" id="571913"/>
    <lineage>
        <taxon>Bacteria</taxon>
        <taxon>Bacillati</taxon>
        <taxon>Actinomycetota</taxon>
        <taxon>Actinomycetes</taxon>
        <taxon>Micrococcales</taxon>
        <taxon>Dermacoccaceae</taxon>
        <taxon>Luteipulveratus</taxon>
    </lineage>
</organism>
<dbReference type="KEGG" id="lmoi:VV02_06110"/>
<dbReference type="InterPro" id="IPR036610">
    <property type="entry name" value="PEBP-like_sf"/>
</dbReference>
<dbReference type="STRING" id="571913.VV02_06110"/>
<keyword evidence="4" id="KW-1185">Reference proteome</keyword>
<evidence type="ECO:0000313" key="4">
    <source>
        <dbReference type="Proteomes" id="UP000066480"/>
    </source>
</evidence>
<dbReference type="Proteomes" id="UP000066480">
    <property type="component" value="Chromosome"/>
</dbReference>
<reference evidence="3 4" key="1">
    <citation type="submission" date="2015-03" db="EMBL/GenBank/DDBJ databases">
        <title>Luteipulveratus halotolerans sp. nov., a novel actinobacterium (Dermacoccaceae) from Sarawak, Malaysia.</title>
        <authorList>
            <person name="Juboi H."/>
            <person name="Basik A."/>
            <person name="Shamsul S.S."/>
            <person name="Arnold P."/>
            <person name="Schmitt E.K."/>
            <person name="Sanglier J.-J."/>
            <person name="Yeo T."/>
        </authorList>
    </citation>
    <scope>NUCLEOTIDE SEQUENCE [LARGE SCALE GENOMIC DNA]</scope>
    <source>
        <strain evidence="3 4">MN07-A0370</strain>
    </source>
</reference>
<dbReference type="OrthoDB" id="9797506at2"/>
<dbReference type="PATRIC" id="fig|571913.6.peg.1246"/>
<accession>A0A0K1JPN9</accession>